<reference evidence="2 3" key="1">
    <citation type="submission" date="2014-02" db="EMBL/GenBank/DDBJ databases">
        <title>Plasmidome dynamics in the species complex Clostridium novyi sensu lato converts strains of independent lineages into distinctly different pathogens.</title>
        <authorList>
            <person name="Skarin H."/>
            <person name="Segerman B."/>
        </authorList>
    </citation>
    <scope>NUCLEOTIDE SEQUENCE [LARGE SCALE GENOMIC DNA]</scope>
    <source>
        <strain evidence="2 3">ATCC 27606</strain>
    </source>
</reference>
<comment type="caution">
    <text evidence="2">The sequence shown here is derived from an EMBL/GenBank/DDBJ whole genome shotgun (WGS) entry which is preliminary data.</text>
</comment>
<feature type="non-terminal residue" evidence="2">
    <location>
        <position position="1"/>
    </location>
</feature>
<dbReference type="NCBIfam" id="TIGR01451">
    <property type="entry name" value="B_ant_repeat"/>
    <property type="match status" value="1"/>
</dbReference>
<name>A0AA40ITW5_CLONO</name>
<dbReference type="PANTHER" id="PTHR34819">
    <property type="entry name" value="LARGE CYSTEINE-RICH PERIPLASMIC PROTEIN OMCB"/>
    <property type="match status" value="1"/>
</dbReference>
<dbReference type="InterPro" id="IPR051172">
    <property type="entry name" value="Chlamydia_OmcB"/>
</dbReference>
<evidence type="ECO:0000313" key="3">
    <source>
        <dbReference type="Proteomes" id="UP000027770"/>
    </source>
</evidence>
<evidence type="ECO:0000259" key="1">
    <source>
        <dbReference type="Pfam" id="PF01345"/>
    </source>
</evidence>
<dbReference type="InterPro" id="IPR047589">
    <property type="entry name" value="DUF11_rpt"/>
</dbReference>
<feature type="domain" description="DUF11" evidence="1">
    <location>
        <begin position="22"/>
        <end position="104"/>
    </location>
</feature>
<dbReference type="EMBL" id="JENW01000068">
    <property type="protein sequence ID" value="KEI16148.1"/>
    <property type="molecule type" value="Genomic_DNA"/>
</dbReference>
<dbReference type="InterPro" id="IPR001434">
    <property type="entry name" value="OmcB-like_DUF11"/>
</dbReference>
<dbReference type="PANTHER" id="PTHR34819:SF3">
    <property type="entry name" value="CELL SURFACE PROTEIN"/>
    <property type="match status" value="1"/>
</dbReference>
<sequence length="114" mass="11871">TITDPTPTVEVSVITPTPNPNKLADKQIVDINEIITYTVTFQNRGSVPATSVIVTDPLANGLTFVPGTVILNGIPDLGANPVEGIPVGTVNPNDTITVQFQARVTIVPPGARSS</sequence>
<dbReference type="Proteomes" id="UP000027770">
    <property type="component" value="Unassembled WGS sequence"/>
</dbReference>
<dbReference type="Gene3D" id="2.60.40.740">
    <property type="match status" value="1"/>
</dbReference>
<accession>A0AA40ITW5</accession>
<evidence type="ECO:0000313" key="2">
    <source>
        <dbReference type="EMBL" id="KEI16148.1"/>
    </source>
</evidence>
<keyword evidence="3" id="KW-1185">Reference proteome</keyword>
<dbReference type="Pfam" id="PF01345">
    <property type="entry name" value="DUF11"/>
    <property type="match status" value="1"/>
</dbReference>
<gene>
    <name evidence="2" type="ORF">Z959_10495</name>
</gene>
<protein>
    <recommendedName>
        <fullName evidence="1">DUF11 domain-containing protein</fullName>
    </recommendedName>
</protein>
<dbReference type="AlphaFoldDB" id="A0AA40ITW5"/>
<proteinExistence type="predicted"/>
<organism evidence="2 3">
    <name type="scientific">Clostridium novyi B str. ATCC 27606</name>
    <dbReference type="NCBI Taxonomy" id="1443123"/>
    <lineage>
        <taxon>Bacteria</taxon>
        <taxon>Bacillati</taxon>
        <taxon>Bacillota</taxon>
        <taxon>Clostridia</taxon>
        <taxon>Eubacteriales</taxon>
        <taxon>Clostridiaceae</taxon>
        <taxon>Clostridium</taxon>
    </lineage>
</organism>